<evidence type="ECO:0000256" key="1">
    <source>
        <dbReference type="SAM" id="MobiDB-lite"/>
    </source>
</evidence>
<feature type="non-terminal residue" evidence="2">
    <location>
        <position position="64"/>
    </location>
</feature>
<proteinExistence type="predicted"/>
<name>A0A428VT05_AMYBA</name>
<comment type="caution">
    <text evidence="2">The sequence shown here is derived from an EMBL/GenBank/DDBJ whole genome shotgun (WGS) entry which is preliminary data.</text>
</comment>
<dbReference type="RefSeq" id="WP_221761453.1">
    <property type="nucleotide sequence ID" value="NZ_QHHU01000167.1"/>
</dbReference>
<gene>
    <name evidence="2" type="ORF">DMA12_48905</name>
</gene>
<keyword evidence="3" id="KW-1185">Reference proteome</keyword>
<sequence>MRRSLTARCVAADGSANTAPAPFGPAGSAPAHPHPRDTPAAATGGDRSFAGPAGADPWPVTFLF</sequence>
<evidence type="ECO:0000313" key="3">
    <source>
        <dbReference type="Proteomes" id="UP000286716"/>
    </source>
</evidence>
<dbReference type="AlphaFoldDB" id="A0A428VT05"/>
<reference evidence="2 3" key="1">
    <citation type="submission" date="2018-05" db="EMBL/GenBank/DDBJ databases">
        <title>Evolution of GPA BGCs.</title>
        <authorList>
            <person name="Waglechner N."/>
            <person name="Wright G.D."/>
        </authorList>
    </citation>
    <scope>NUCLEOTIDE SEQUENCE [LARGE SCALE GENOMIC DNA]</scope>
    <source>
        <strain evidence="2 3">DSM 5908</strain>
    </source>
</reference>
<protein>
    <submittedName>
        <fullName evidence="2">Uncharacterized protein</fullName>
    </submittedName>
</protein>
<accession>A0A428VT05</accession>
<feature type="compositionally biased region" description="Low complexity" evidence="1">
    <location>
        <begin position="19"/>
        <end position="31"/>
    </location>
</feature>
<dbReference type="EMBL" id="QHHU01000167">
    <property type="protein sequence ID" value="RSM33952.1"/>
    <property type="molecule type" value="Genomic_DNA"/>
</dbReference>
<evidence type="ECO:0000313" key="2">
    <source>
        <dbReference type="EMBL" id="RSM33952.1"/>
    </source>
</evidence>
<dbReference type="Proteomes" id="UP000286716">
    <property type="component" value="Unassembled WGS sequence"/>
</dbReference>
<organism evidence="2 3">
    <name type="scientific">Amycolatopsis balhimycina DSM 5908</name>
    <dbReference type="NCBI Taxonomy" id="1081091"/>
    <lineage>
        <taxon>Bacteria</taxon>
        <taxon>Bacillati</taxon>
        <taxon>Actinomycetota</taxon>
        <taxon>Actinomycetes</taxon>
        <taxon>Pseudonocardiales</taxon>
        <taxon>Pseudonocardiaceae</taxon>
        <taxon>Amycolatopsis</taxon>
    </lineage>
</organism>
<feature type="region of interest" description="Disordered" evidence="1">
    <location>
        <begin position="1"/>
        <end position="64"/>
    </location>
</feature>